<dbReference type="InterPro" id="IPR011990">
    <property type="entry name" value="TPR-like_helical_dom_sf"/>
</dbReference>
<dbReference type="GO" id="GO:0006620">
    <property type="term" value="P:post-translational protein targeting to endoplasmic reticulum membrane"/>
    <property type="evidence" value="ECO:0007669"/>
    <property type="project" value="TreeGrafter"/>
</dbReference>
<accession>A0A250X133</accession>
<dbReference type="GO" id="GO:0060090">
    <property type="term" value="F:molecular adaptor activity"/>
    <property type="evidence" value="ECO:0007669"/>
    <property type="project" value="TreeGrafter"/>
</dbReference>
<comment type="caution">
    <text evidence="5">The sequence shown here is derived from an EMBL/GenBank/DDBJ whole genome shotgun (WGS) entry which is preliminary data.</text>
</comment>
<dbReference type="PANTHER" id="PTHR45831:SF2">
    <property type="entry name" value="LD24721P"/>
    <property type="match status" value="1"/>
</dbReference>
<dbReference type="Proteomes" id="UP000232323">
    <property type="component" value="Unassembled WGS sequence"/>
</dbReference>
<keyword evidence="1" id="KW-0677">Repeat</keyword>
<dbReference type="PROSITE" id="PS50005">
    <property type="entry name" value="TPR"/>
    <property type="match status" value="2"/>
</dbReference>
<proteinExistence type="predicted"/>
<feature type="repeat" description="TPR" evidence="3">
    <location>
        <begin position="213"/>
        <end position="246"/>
    </location>
</feature>
<evidence type="ECO:0000256" key="3">
    <source>
        <dbReference type="PROSITE-ProRule" id="PRU00339"/>
    </source>
</evidence>
<dbReference type="SMART" id="SM00028">
    <property type="entry name" value="TPR"/>
    <property type="match status" value="2"/>
</dbReference>
<dbReference type="OrthoDB" id="2335338at2759"/>
<dbReference type="PANTHER" id="PTHR45831">
    <property type="entry name" value="LD24721P"/>
    <property type="match status" value="1"/>
</dbReference>
<dbReference type="Pfam" id="PF02151">
    <property type="entry name" value="UVR"/>
    <property type="match status" value="1"/>
</dbReference>
<evidence type="ECO:0000256" key="1">
    <source>
        <dbReference type="ARBA" id="ARBA00022737"/>
    </source>
</evidence>
<dbReference type="InterPro" id="IPR019734">
    <property type="entry name" value="TPR_rpt"/>
</dbReference>
<evidence type="ECO:0000256" key="2">
    <source>
        <dbReference type="ARBA" id="ARBA00022803"/>
    </source>
</evidence>
<evidence type="ECO:0000259" key="4">
    <source>
        <dbReference type="Pfam" id="PF02151"/>
    </source>
</evidence>
<dbReference type="Pfam" id="PF14559">
    <property type="entry name" value="TPR_19"/>
    <property type="match status" value="1"/>
</dbReference>
<dbReference type="GO" id="GO:0072380">
    <property type="term" value="C:TRC complex"/>
    <property type="evidence" value="ECO:0007669"/>
    <property type="project" value="TreeGrafter"/>
</dbReference>
<dbReference type="AlphaFoldDB" id="A0A250X133"/>
<feature type="domain" description="UVR" evidence="4">
    <location>
        <begin position="39"/>
        <end position="70"/>
    </location>
</feature>
<protein>
    <recommendedName>
        <fullName evidence="4">UVR domain-containing protein</fullName>
    </recommendedName>
</protein>
<dbReference type="EMBL" id="BEGY01000019">
    <property type="protein sequence ID" value="GAX76791.1"/>
    <property type="molecule type" value="Genomic_DNA"/>
</dbReference>
<dbReference type="SUPFAM" id="SSF48452">
    <property type="entry name" value="TPR-like"/>
    <property type="match status" value="1"/>
</dbReference>
<name>A0A250X133_9CHLO</name>
<sequence length="260" mass="28875">MNVLLLRFRQKHSHCSVTQDDTNDTSSLDSESTEDVVQRLTRVQRQLEVAVLEEDYALAARLRDQCKVIQGSLTPVQQYVQQQVWILASAGSVEDKLKAIAGLGSAGEDAVVPSLAALLSDAEVQDAAQAALWSIFMRCKDPIAQEALNEGCRLLGSDRKYEQAMTLFDQVVQRCPSYAEGYNKRATLHYIERRFQESIEECKKALSLQPHHFGAASGLGLCYLQMGDRDQALKAFDAALMINPGLSDIRRLASDLRSQL</sequence>
<organism evidence="5 6">
    <name type="scientific">Chlamydomonas eustigma</name>
    <dbReference type="NCBI Taxonomy" id="1157962"/>
    <lineage>
        <taxon>Eukaryota</taxon>
        <taxon>Viridiplantae</taxon>
        <taxon>Chlorophyta</taxon>
        <taxon>core chlorophytes</taxon>
        <taxon>Chlorophyceae</taxon>
        <taxon>CS clade</taxon>
        <taxon>Chlamydomonadales</taxon>
        <taxon>Chlamydomonadaceae</taxon>
        <taxon>Chlamydomonas</taxon>
    </lineage>
</organism>
<gene>
    <name evidence="5" type="ORF">CEUSTIGMA_g4237.t1</name>
</gene>
<dbReference type="InterPro" id="IPR001943">
    <property type="entry name" value="UVR_dom"/>
</dbReference>
<evidence type="ECO:0000313" key="5">
    <source>
        <dbReference type="EMBL" id="GAX76791.1"/>
    </source>
</evidence>
<dbReference type="STRING" id="1157962.A0A250X133"/>
<keyword evidence="2 3" id="KW-0802">TPR repeat</keyword>
<reference evidence="5 6" key="1">
    <citation type="submission" date="2017-08" db="EMBL/GenBank/DDBJ databases">
        <title>Acidophilic green algal genome provides insights into adaptation to an acidic environment.</title>
        <authorList>
            <person name="Hirooka S."/>
            <person name="Hirose Y."/>
            <person name="Kanesaki Y."/>
            <person name="Higuchi S."/>
            <person name="Fujiwara T."/>
            <person name="Onuma R."/>
            <person name="Era A."/>
            <person name="Ohbayashi R."/>
            <person name="Uzuka A."/>
            <person name="Nozaki H."/>
            <person name="Yoshikawa H."/>
            <person name="Miyagishima S.Y."/>
        </authorList>
    </citation>
    <scope>NUCLEOTIDE SEQUENCE [LARGE SCALE GENOMIC DNA]</scope>
    <source>
        <strain evidence="5 6">NIES-2499</strain>
    </source>
</reference>
<keyword evidence="6" id="KW-1185">Reference proteome</keyword>
<evidence type="ECO:0000313" key="6">
    <source>
        <dbReference type="Proteomes" id="UP000232323"/>
    </source>
</evidence>
<dbReference type="InterPro" id="IPR047150">
    <property type="entry name" value="SGT"/>
</dbReference>
<dbReference type="Gene3D" id="1.25.40.10">
    <property type="entry name" value="Tetratricopeptide repeat domain"/>
    <property type="match status" value="1"/>
</dbReference>
<dbReference type="GO" id="GO:0016020">
    <property type="term" value="C:membrane"/>
    <property type="evidence" value="ECO:0007669"/>
    <property type="project" value="TreeGrafter"/>
</dbReference>
<feature type="repeat" description="TPR" evidence="3">
    <location>
        <begin position="179"/>
        <end position="212"/>
    </location>
</feature>